<organism evidence="1">
    <name type="scientific">marine sediment metagenome</name>
    <dbReference type="NCBI Taxonomy" id="412755"/>
    <lineage>
        <taxon>unclassified sequences</taxon>
        <taxon>metagenomes</taxon>
        <taxon>ecological metagenomes</taxon>
    </lineage>
</organism>
<name>A0A0F9UQU4_9ZZZZ</name>
<sequence>MILGKWLNKQKLDKDKRRPVPGRRYPVKSYLLVVFDITPHKANYNC</sequence>
<reference evidence="1" key="1">
    <citation type="journal article" date="2015" name="Nature">
        <title>Complex archaea that bridge the gap between prokaryotes and eukaryotes.</title>
        <authorList>
            <person name="Spang A."/>
            <person name="Saw J.H."/>
            <person name="Jorgensen S.L."/>
            <person name="Zaremba-Niedzwiedzka K."/>
            <person name="Martijn J."/>
            <person name="Lind A.E."/>
            <person name="van Eijk R."/>
            <person name="Schleper C."/>
            <person name="Guy L."/>
            <person name="Ettema T.J."/>
        </authorList>
    </citation>
    <scope>NUCLEOTIDE SEQUENCE</scope>
</reference>
<dbReference type="EMBL" id="LAZR01000081">
    <property type="protein sequence ID" value="KKN94049.1"/>
    <property type="molecule type" value="Genomic_DNA"/>
</dbReference>
<comment type="caution">
    <text evidence="1">The sequence shown here is derived from an EMBL/GenBank/DDBJ whole genome shotgun (WGS) entry which is preliminary data.</text>
</comment>
<proteinExistence type="predicted"/>
<evidence type="ECO:0000313" key="1">
    <source>
        <dbReference type="EMBL" id="KKN94049.1"/>
    </source>
</evidence>
<dbReference type="AlphaFoldDB" id="A0A0F9UQU4"/>
<accession>A0A0F9UQU4</accession>
<protein>
    <submittedName>
        <fullName evidence="1">Uncharacterized protein</fullName>
    </submittedName>
</protein>
<gene>
    <name evidence="1" type="ORF">LCGC14_0190800</name>
</gene>